<accession>A0A5J9TZU8</accession>
<evidence type="ECO:0000259" key="1">
    <source>
        <dbReference type="PROSITE" id="PS50181"/>
    </source>
</evidence>
<dbReference type="InterPro" id="IPR036047">
    <property type="entry name" value="F-box-like_dom_sf"/>
</dbReference>
<comment type="caution">
    <text evidence="2">The sequence shown here is derived from an EMBL/GenBank/DDBJ whole genome shotgun (WGS) entry which is preliminary data.</text>
</comment>
<keyword evidence="3" id="KW-1185">Reference proteome</keyword>
<dbReference type="AlphaFoldDB" id="A0A5J9TZU8"/>
<dbReference type="OrthoDB" id="689438at2759"/>
<dbReference type="Gramene" id="TVU16850">
    <property type="protein sequence ID" value="TVU16850"/>
    <property type="gene ID" value="EJB05_37007"/>
</dbReference>
<evidence type="ECO:0000313" key="3">
    <source>
        <dbReference type="Proteomes" id="UP000324897"/>
    </source>
</evidence>
<dbReference type="Pfam" id="PF00646">
    <property type="entry name" value="F-box"/>
    <property type="match status" value="1"/>
</dbReference>
<dbReference type="SUPFAM" id="SSF81383">
    <property type="entry name" value="F-box domain"/>
    <property type="match status" value="1"/>
</dbReference>
<gene>
    <name evidence="2" type="ORF">EJB05_37007</name>
</gene>
<feature type="domain" description="F-box" evidence="1">
    <location>
        <begin position="2"/>
        <end position="60"/>
    </location>
</feature>
<name>A0A5J9TZU8_9POAL</name>
<dbReference type="InterPro" id="IPR001810">
    <property type="entry name" value="F-box_dom"/>
</dbReference>
<organism evidence="2 3">
    <name type="scientific">Eragrostis curvula</name>
    <name type="common">weeping love grass</name>
    <dbReference type="NCBI Taxonomy" id="38414"/>
    <lineage>
        <taxon>Eukaryota</taxon>
        <taxon>Viridiplantae</taxon>
        <taxon>Streptophyta</taxon>
        <taxon>Embryophyta</taxon>
        <taxon>Tracheophyta</taxon>
        <taxon>Spermatophyta</taxon>
        <taxon>Magnoliopsida</taxon>
        <taxon>Liliopsida</taxon>
        <taxon>Poales</taxon>
        <taxon>Poaceae</taxon>
        <taxon>PACMAD clade</taxon>
        <taxon>Chloridoideae</taxon>
        <taxon>Eragrostideae</taxon>
        <taxon>Eragrostidinae</taxon>
        <taxon>Eragrostis</taxon>
    </lineage>
</organism>
<dbReference type="EMBL" id="RWGY01000030">
    <property type="protein sequence ID" value="TVU16850.1"/>
    <property type="molecule type" value="Genomic_DNA"/>
</dbReference>
<dbReference type="Gene3D" id="1.20.1280.50">
    <property type="match status" value="1"/>
</dbReference>
<sequence>MADRLSALPDDILRLLLSRLPSDEAVQTCVLARRWRDLWRSTPALRIGEKKKTKTAWTQRSLTDFVNHLLLLRAASAPMDELEIICGVLHDNTCYEDSGYCSYDYHDAPRILPSEKAREEDLSRSAAMWIRHALSICRARALTVSFRGAHQRLRLDGLRFASRALTTVMISNATFKSPGRVLGFSMCPALEDLKLNMCKIHVKGISSRSVRRLSIIDCRFDGSTSRRTRISAPCLVSFELDVGFGRAPLIKSMPSLETARVRIRDDCADICGKAYGDACDREKRCDGCRRGSSRGKSVLLEGLSRATELELASDPRVFIFRKDCNFGTTLANL</sequence>
<reference evidence="2 3" key="1">
    <citation type="journal article" date="2019" name="Sci. Rep.">
        <title>A high-quality genome of Eragrostis curvula grass provides insights into Poaceae evolution and supports new strategies to enhance forage quality.</title>
        <authorList>
            <person name="Carballo J."/>
            <person name="Santos B.A.C.M."/>
            <person name="Zappacosta D."/>
            <person name="Garbus I."/>
            <person name="Selva J.P."/>
            <person name="Gallo C.A."/>
            <person name="Diaz A."/>
            <person name="Albertini E."/>
            <person name="Caccamo M."/>
            <person name="Echenique V."/>
        </authorList>
    </citation>
    <scope>NUCLEOTIDE SEQUENCE [LARGE SCALE GENOMIC DNA]</scope>
    <source>
        <strain evidence="3">cv. Victoria</strain>
        <tissue evidence="2">Leaf</tissue>
    </source>
</reference>
<dbReference type="InterPro" id="IPR053197">
    <property type="entry name" value="F-box_SCFL_complex_component"/>
</dbReference>
<protein>
    <recommendedName>
        <fullName evidence="1">F-box domain-containing protein</fullName>
    </recommendedName>
</protein>
<evidence type="ECO:0000313" key="2">
    <source>
        <dbReference type="EMBL" id="TVU16850.1"/>
    </source>
</evidence>
<dbReference type="PROSITE" id="PS50181">
    <property type="entry name" value="FBOX"/>
    <property type="match status" value="1"/>
</dbReference>
<proteinExistence type="predicted"/>
<dbReference type="PANTHER" id="PTHR34223">
    <property type="entry name" value="OS11G0201299 PROTEIN"/>
    <property type="match status" value="1"/>
</dbReference>
<dbReference type="PANTHER" id="PTHR34223:SF51">
    <property type="entry name" value="OS06G0556300 PROTEIN"/>
    <property type="match status" value="1"/>
</dbReference>
<dbReference type="Proteomes" id="UP000324897">
    <property type="component" value="Unassembled WGS sequence"/>
</dbReference>